<evidence type="ECO:0000256" key="2">
    <source>
        <dbReference type="ARBA" id="ARBA00022857"/>
    </source>
</evidence>
<dbReference type="GO" id="GO:0016491">
    <property type="term" value="F:oxidoreductase activity"/>
    <property type="evidence" value="ECO:0007669"/>
    <property type="project" value="UniProtKB-KW"/>
</dbReference>
<name>A0AAE0H8Q5_9PEZI</name>
<evidence type="ECO:0000256" key="4">
    <source>
        <dbReference type="RuleBase" id="RU000363"/>
    </source>
</evidence>
<evidence type="ECO:0000313" key="6">
    <source>
        <dbReference type="Proteomes" id="UP001278766"/>
    </source>
</evidence>
<evidence type="ECO:0000313" key="5">
    <source>
        <dbReference type="EMBL" id="KAK3291899.1"/>
    </source>
</evidence>
<reference evidence="5" key="1">
    <citation type="journal article" date="2023" name="Mol. Phylogenet. Evol.">
        <title>Genome-scale phylogeny and comparative genomics of the fungal order Sordariales.</title>
        <authorList>
            <person name="Hensen N."/>
            <person name="Bonometti L."/>
            <person name="Westerberg I."/>
            <person name="Brannstrom I.O."/>
            <person name="Guillou S."/>
            <person name="Cros-Aarteil S."/>
            <person name="Calhoun S."/>
            <person name="Haridas S."/>
            <person name="Kuo A."/>
            <person name="Mondo S."/>
            <person name="Pangilinan J."/>
            <person name="Riley R."/>
            <person name="LaButti K."/>
            <person name="Andreopoulos B."/>
            <person name="Lipzen A."/>
            <person name="Chen C."/>
            <person name="Yan M."/>
            <person name="Daum C."/>
            <person name="Ng V."/>
            <person name="Clum A."/>
            <person name="Steindorff A."/>
            <person name="Ohm R.A."/>
            <person name="Martin F."/>
            <person name="Silar P."/>
            <person name="Natvig D.O."/>
            <person name="Lalanne C."/>
            <person name="Gautier V."/>
            <person name="Ament-Velasquez S.L."/>
            <person name="Kruys A."/>
            <person name="Hutchinson M.I."/>
            <person name="Powell A.J."/>
            <person name="Barry K."/>
            <person name="Miller A.N."/>
            <person name="Grigoriev I.V."/>
            <person name="Debuchy R."/>
            <person name="Gladieux P."/>
            <person name="Hiltunen Thoren M."/>
            <person name="Johannesson H."/>
        </authorList>
    </citation>
    <scope>NUCLEOTIDE SEQUENCE</scope>
    <source>
        <strain evidence="5">CBS 168.71</strain>
    </source>
</reference>
<keyword evidence="2" id="KW-0521">NADP</keyword>
<dbReference type="SUPFAM" id="SSF51735">
    <property type="entry name" value="NAD(P)-binding Rossmann-fold domains"/>
    <property type="match status" value="1"/>
</dbReference>
<dbReference type="CDD" id="cd05233">
    <property type="entry name" value="SDR_c"/>
    <property type="match status" value="1"/>
</dbReference>
<dbReference type="InterPro" id="IPR020904">
    <property type="entry name" value="Sc_DH/Rdtase_CS"/>
</dbReference>
<protein>
    <recommendedName>
        <fullName evidence="7">NAD(P)-binding protein</fullName>
    </recommendedName>
</protein>
<dbReference type="RefSeq" id="XP_062655413.1">
    <property type="nucleotide sequence ID" value="XM_062807766.1"/>
</dbReference>
<reference evidence="5" key="2">
    <citation type="submission" date="2023-06" db="EMBL/GenBank/DDBJ databases">
        <authorList>
            <consortium name="Lawrence Berkeley National Laboratory"/>
            <person name="Haridas S."/>
            <person name="Hensen N."/>
            <person name="Bonometti L."/>
            <person name="Westerberg I."/>
            <person name="Brannstrom I.O."/>
            <person name="Guillou S."/>
            <person name="Cros-Aarteil S."/>
            <person name="Calhoun S."/>
            <person name="Kuo A."/>
            <person name="Mondo S."/>
            <person name="Pangilinan J."/>
            <person name="Riley R."/>
            <person name="Labutti K."/>
            <person name="Andreopoulos B."/>
            <person name="Lipzen A."/>
            <person name="Chen C."/>
            <person name="Yanf M."/>
            <person name="Daum C."/>
            <person name="Ng V."/>
            <person name="Clum A."/>
            <person name="Steindorff A."/>
            <person name="Ohm R."/>
            <person name="Martin F."/>
            <person name="Silar P."/>
            <person name="Natvig D."/>
            <person name="Lalanne C."/>
            <person name="Gautier V."/>
            <person name="Ament-Velasquez S.L."/>
            <person name="Kruys A."/>
            <person name="Hutchinson M.I."/>
            <person name="Powell A.J."/>
            <person name="Barry K."/>
            <person name="Miller A.N."/>
            <person name="Grigoriev I.V."/>
            <person name="Debuchy R."/>
            <person name="Gladieux P."/>
            <person name="Thoren M.H."/>
            <person name="Johannesson H."/>
        </authorList>
    </citation>
    <scope>NUCLEOTIDE SEQUENCE</scope>
    <source>
        <strain evidence="5">CBS 168.71</strain>
    </source>
</reference>
<dbReference type="InterPro" id="IPR036291">
    <property type="entry name" value="NAD(P)-bd_dom_sf"/>
</dbReference>
<evidence type="ECO:0008006" key="7">
    <source>
        <dbReference type="Google" id="ProtNLM"/>
    </source>
</evidence>
<dbReference type="EMBL" id="JAUEPN010000008">
    <property type="protein sequence ID" value="KAK3291899.1"/>
    <property type="molecule type" value="Genomic_DNA"/>
</dbReference>
<evidence type="ECO:0000256" key="1">
    <source>
        <dbReference type="ARBA" id="ARBA00006484"/>
    </source>
</evidence>
<comment type="caution">
    <text evidence="5">The sequence shown here is derived from an EMBL/GenBank/DDBJ whole genome shotgun (WGS) entry which is preliminary data.</text>
</comment>
<dbReference type="PRINTS" id="PR00080">
    <property type="entry name" value="SDRFAMILY"/>
</dbReference>
<comment type="similarity">
    <text evidence="1 4">Belongs to the short-chain dehydrogenases/reductases (SDR) family.</text>
</comment>
<sequence length="337" mass="36373">MAEKQDQPTPTQFTPRFRTDIYPYIYPSKFRGSLQGKVAIITGAAGAIGQALAESFAVAGANLVLTYNRTPPPAELGEKCLKFGASAVEFVQCDVAALEGCEGLVGKTLELHGKVDILVNNAGANGLGPMYAQEPRDFIHDMAVNFHGPYYLMRFLLPHFREQRSGCVLNIASRAGTVTIPYSTSYCASKAALISLTACTQREMDIEGLDDVHLYSLHPGGIKSAMTLKKYAQDSVAALPPQAHAFFANTLDIYNDSPYLNGMVCVALATGVGKRALRGKYFDVGQDLEDVLAQEDALRADPDLYGLHTSFLGDLTNAGMPAGGYHAEEVKFEFPGF</sequence>
<dbReference type="Proteomes" id="UP001278766">
    <property type="component" value="Unassembled WGS sequence"/>
</dbReference>
<dbReference type="PANTHER" id="PTHR43391:SF86">
    <property type="entry name" value="SHORT-CHAIN DEHYDROGENASE_REDUCTASE FAMILY PROTEIN"/>
    <property type="match status" value="1"/>
</dbReference>
<dbReference type="Gene3D" id="3.40.50.720">
    <property type="entry name" value="NAD(P)-binding Rossmann-like Domain"/>
    <property type="match status" value="1"/>
</dbReference>
<gene>
    <name evidence="5" type="ORF">B0H64DRAFT_468684</name>
</gene>
<dbReference type="GO" id="GO:0005829">
    <property type="term" value="C:cytosol"/>
    <property type="evidence" value="ECO:0007669"/>
    <property type="project" value="TreeGrafter"/>
</dbReference>
<dbReference type="PROSITE" id="PS00061">
    <property type="entry name" value="ADH_SHORT"/>
    <property type="match status" value="1"/>
</dbReference>
<accession>A0AAE0H8Q5</accession>
<dbReference type="Pfam" id="PF00106">
    <property type="entry name" value="adh_short"/>
    <property type="match status" value="1"/>
</dbReference>
<evidence type="ECO:0000256" key="3">
    <source>
        <dbReference type="ARBA" id="ARBA00023002"/>
    </source>
</evidence>
<dbReference type="PRINTS" id="PR00081">
    <property type="entry name" value="GDHRDH"/>
</dbReference>
<dbReference type="GeneID" id="87844714"/>
<keyword evidence="3" id="KW-0560">Oxidoreductase</keyword>
<organism evidence="5 6">
    <name type="scientific">Chaetomium fimeti</name>
    <dbReference type="NCBI Taxonomy" id="1854472"/>
    <lineage>
        <taxon>Eukaryota</taxon>
        <taxon>Fungi</taxon>
        <taxon>Dikarya</taxon>
        <taxon>Ascomycota</taxon>
        <taxon>Pezizomycotina</taxon>
        <taxon>Sordariomycetes</taxon>
        <taxon>Sordariomycetidae</taxon>
        <taxon>Sordariales</taxon>
        <taxon>Chaetomiaceae</taxon>
        <taxon>Chaetomium</taxon>
    </lineage>
</organism>
<dbReference type="InterPro" id="IPR002347">
    <property type="entry name" value="SDR_fam"/>
</dbReference>
<dbReference type="AlphaFoldDB" id="A0AAE0H8Q5"/>
<keyword evidence="6" id="KW-1185">Reference proteome</keyword>
<proteinExistence type="inferred from homology"/>
<dbReference type="PANTHER" id="PTHR43391">
    <property type="entry name" value="RETINOL DEHYDROGENASE-RELATED"/>
    <property type="match status" value="1"/>
</dbReference>